<reference evidence="3 5" key="2">
    <citation type="submission" date="2022-01" db="EMBL/GenBank/DDBJ databases">
        <title>VMRC isolate genome collection.</title>
        <authorList>
            <person name="France M."/>
            <person name="Rutt L."/>
            <person name="Humphrys M."/>
            <person name="Ravel J."/>
        </authorList>
    </citation>
    <scope>NUCLEOTIDE SEQUENCE [LARGE SCALE GENOMIC DNA]</scope>
    <source>
        <strain evidence="3 5">C0172B4</strain>
    </source>
</reference>
<dbReference type="Proteomes" id="UP001211420">
    <property type="component" value="Unassembled WGS sequence"/>
</dbReference>
<keyword evidence="1" id="KW-0812">Transmembrane</keyword>
<keyword evidence="1" id="KW-1133">Transmembrane helix</keyword>
<evidence type="ECO:0000256" key="1">
    <source>
        <dbReference type="SAM" id="Phobius"/>
    </source>
</evidence>
<evidence type="ECO:0000313" key="6">
    <source>
        <dbReference type="Proteomes" id="UP001211566"/>
    </source>
</evidence>
<evidence type="ECO:0000313" key="4">
    <source>
        <dbReference type="EMBL" id="MCZ9677993.1"/>
    </source>
</evidence>
<comment type="caution">
    <text evidence="4">The sequence shown here is derived from an EMBL/GenBank/DDBJ whole genome shotgun (WGS) entry which is preliminary data.</text>
</comment>
<feature type="chain" id="PRO_5043947198" evidence="2">
    <location>
        <begin position="30"/>
        <end position="416"/>
    </location>
</feature>
<gene>
    <name evidence="3" type="ORF">L2772_02685</name>
    <name evidence="4" type="ORF">L2Z99_02700</name>
</gene>
<evidence type="ECO:0000313" key="5">
    <source>
        <dbReference type="Proteomes" id="UP001211420"/>
    </source>
</evidence>
<evidence type="ECO:0000256" key="2">
    <source>
        <dbReference type="SAM" id="SignalP"/>
    </source>
</evidence>
<feature type="signal peptide" evidence="2">
    <location>
        <begin position="1"/>
        <end position="29"/>
    </location>
</feature>
<proteinExistence type="predicted"/>
<evidence type="ECO:0000313" key="3">
    <source>
        <dbReference type="EMBL" id="MCZ3621776.1"/>
    </source>
</evidence>
<protein>
    <submittedName>
        <fullName evidence="4">LPXTG cell wall anchor domain-containing protein</fullName>
    </submittedName>
</protein>
<dbReference type="InterPro" id="IPR035940">
    <property type="entry name" value="CAP_sf"/>
</dbReference>
<dbReference type="EMBL" id="JAKHPW010000002">
    <property type="protein sequence ID" value="MCZ3621776.1"/>
    <property type="molecule type" value="Genomic_DNA"/>
</dbReference>
<keyword evidence="1" id="KW-0472">Membrane</keyword>
<keyword evidence="5" id="KW-1185">Reference proteome</keyword>
<feature type="transmembrane region" description="Helical" evidence="1">
    <location>
        <begin position="394"/>
        <end position="412"/>
    </location>
</feature>
<accession>A0AAW5WX95</accession>
<dbReference type="RefSeq" id="WP_269254400.1">
    <property type="nucleotide sequence ID" value="NZ_JAKHEY010000002.1"/>
</dbReference>
<sequence>MKKYTKITMLTSVALLTLTLTTNYHSVYAADFSQEESQQVVDYQKQYQAIDKSTYSNQNMYDSTPTDTDSGKLNSQYIKTSLDYINYYRKLAGLKAETTTDSANNDAQLAAWALAKVNYPVSKDAHGILNTQKPEGMTDSDWDKAQLASFGNITFTHNYDGSSNPETDVNSPFLDNNNIDGIALTGHRDLLLSARASRIGFGAAIGTNKIKYTVQNGVFADDLLKSNIWADVSFPSKELYPIELLQHENTPWSIYLGNTEVVGTPVITITDKDTGKTYTATNVKNLGRFNWAYGYKTTIDYMPTGVELVLGHEYLVKVGNIYSYSFKLFSQLGNGVPVTKLPQTVTNQKVELLPIQKSTFENKSNIKSSVKSQLIKSSNAIASQKTLPQTGNKSWLLALMGFLSITLGLAVGKKYN</sequence>
<dbReference type="Gene3D" id="3.40.33.10">
    <property type="entry name" value="CAP"/>
    <property type="match status" value="1"/>
</dbReference>
<name>A0AAW5WX95_9LACO</name>
<dbReference type="NCBIfam" id="TIGR01167">
    <property type="entry name" value="LPXTG_anchor"/>
    <property type="match status" value="1"/>
</dbReference>
<dbReference type="EMBL" id="JAKHEY010000002">
    <property type="protein sequence ID" value="MCZ9677993.1"/>
    <property type="molecule type" value="Genomic_DNA"/>
</dbReference>
<dbReference type="AlphaFoldDB" id="A0AAW5WX95"/>
<dbReference type="Proteomes" id="UP001211566">
    <property type="component" value="Unassembled WGS sequence"/>
</dbReference>
<keyword evidence="2" id="KW-0732">Signal</keyword>
<organism evidence="4 6">
    <name type="scientific">Lactobacillus mulieris</name>
    <dbReference type="NCBI Taxonomy" id="2508708"/>
    <lineage>
        <taxon>Bacteria</taxon>
        <taxon>Bacillati</taxon>
        <taxon>Bacillota</taxon>
        <taxon>Bacilli</taxon>
        <taxon>Lactobacillales</taxon>
        <taxon>Lactobacillaceae</taxon>
        <taxon>Lactobacillus</taxon>
    </lineage>
</organism>
<reference evidence="4" key="1">
    <citation type="submission" date="2022-01" db="EMBL/GenBank/DDBJ databases">
        <title>STING isolate genome collection.</title>
        <authorList>
            <person name="France M."/>
            <person name="Rutt L."/>
            <person name="Humphrys M."/>
            <person name="Ravel J."/>
        </authorList>
    </citation>
    <scope>NUCLEOTIDE SEQUENCE</scope>
    <source>
        <strain evidence="4">C0081E5</strain>
    </source>
</reference>